<evidence type="ECO:0000259" key="1">
    <source>
        <dbReference type="PROSITE" id="PS50943"/>
    </source>
</evidence>
<dbReference type="Pfam" id="PF01381">
    <property type="entry name" value="HTH_3"/>
    <property type="match status" value="1"/>
</dbReference>
<dbReference type="KEGG" id="sted:SPTER_15150"/>
<keyword evidence="3" id="KW-1185">Reference proteome</keyword>
<sequence length="130" mass="14980">MKIGLHLRELRKKKNLTAKDIADATGVEVPTVTRWENGSINIPSSKIEQYLELLEIPIDTLFENAHEIIDHAEKLDLNEEQKQILDKFKTSTDDNKDEKIQELLQKFKSLSAENQEALDKIMNSIIAPRR</sequence>
<dbReference type="CDD" id="cd00093">
    <property type="entry name" value="HTH_XRE"/>
    <property type="match status" value="1"/>
</dbReference>
<reference evidence="2 3" key="1">
    <citation type="submission" date="2019-02" db="EMBL/GenBank/DDBJ databases">
        <title>Closed genome of Sporomusa termitida DSM 4440.</title>
        <authorList>
            <person name="Poehlein A."/>
            <person name="Daniel R."/>
        </authorList>
    </citation>
    <scope>NUCLEOTIDE SEQUENCE [LARGE SCALE GENOMIC DNA]</scope>
    <source>
        <strain evidence="2 3">DSM 4440</strain>
    </source>
</reference>
<dbReference type="InterPro" id="IPR010982">
    <property type="entry name" value="Lambda_DNA-bd_dom_sf"/>
</dbReference>
<protein>
    <submittedName>
        <fullName evidence="2">Helix-turn-helix protein</fullName>
    </submittedName>
</protein>
<dbReference type="OrthoDB" id="9812495at2"/>
<dbReference type="EMBL" id="CP036259">
    <property type="protein sequence ID" value="QDR80197.1"/>
    <property type="molecule type" value="Genomic_DNA"/>
</dbReference>
<accession>A0A517DSB2</accession>
<organism evidence="2 3">
    <name type="scientific">Sporomusa termitida</name>
    <dbReference type="NCBI Taxonomy" id="2377"/>
    <lineage>
        <taxon>Bacteria</taxon>
        <taxon>Bacillati</taxon>
        <taxon>Bacillota</taxon>
        <taxon>Negativicutes</taxon>
        <taxon>Selenomonadales</taxon>
        <taxon>Sporomusaceae</taxon>
        <taxon>Sporomusa</taxon>
    </lineage>
</organism>
<dbReference type="RefSeq" id="WP_144349769.1">
    <property type="nucleotide sequence ID" value="NZ_CP036259.1"/>
</dbReference>
<feature type="domain" description="HTH cro/C1-type" evidence="1">
    <location>
        <begin position="7"/>
        <end position="61"/>
    </location>
</feature>
<dbReference type="Proteomes" id="UP000320776">
    <property type="component" value="Chromosome"/>
</dbReference>
<dbReference type="SMART" id="SM00530">
    <property type="entry name" value="HTH_XRE"/>
    <property type="match status" value="1"/>
</dbReference>
<evidence type="ECO:0000313" key="2">
    <source>
        <dbReference type="EMBL" id="QDR80197.1"/>
    </source>
</evidence>
<dbReference type="SUPFAM" id="SSF47413">
    <property type="entry name" value="lambda repressor-like DNA-binding domains"/>
    <property type="match status" value="1"/>
</dbReference>
<dbReference type="PROSITE" id="PS50943">
    <property type="entry name" value="HTH_CROC1"/>
    <property type="match status" value="1"/>
</dbReference>
<dbReference type="Gene3D" id="1.10.260.40">
    <property type="entry name" value="lambda repressor-like DNA-binding domains"/>
    <property type="match status" value="1"/>
</dbReference>
<gene>
    <name evidence="2" type="ORF">SPTER_15150</name>
</gene>
<dbReference type="GO" id="GO:0003677">
    <property type="term" value="F:DNA binding"/>
    <property type="evidence" value="ECO:0007669"/>
    <property type="project" value="InterPro"/>
</dbReference>
<evidence type="ECO:0000313" key="3">
    <source>
        <dbReference type="Proteomes" id="UP000320776"/>
    </source>
</evidence>
<dbReference type="InterPro" id="IPR001387">
    <property type="entry name" value="Cro/C1-type_HTH"/>
</dbReference>
<name>A0A517DSB2_9FIRM</name>
<proteinExistence type="predicted"/>
<dbReference type="AlphaFoldDB" id="A0A517DSB2"/>